<keyword evidence="2" id="KW-1185">Reference proteome</keyword>
<sequence length="308" mass="33970">MDEAVPTTGDPVGPGRVRVGTSGWTYDSWQGVFFPDGLARRRRLEYLGTRMDTAEVNGTFYSLQRASSFRTWAAATPEHFRFAVKGSRYITHMKKLRDVEEALGRFVASGLLALGPKLGPVLWQLPPNLGWDADRVGGFLRLLPRTTGQLAALAAGYADRVPDPWTVADDDRPVRHALEARHPSFRTAEAVRLLREHDVSLVVSDGAGEFPRFDDVTADPVYVRLHGQAELYRGAYDDAALDEWAARVRAWAAGRSPVTAATIAPDDPAPERSEGRDVLVYFDNDAAGHAPRDALRLAERLGQHATDR</sequence>
<dbReference type="PANTHER" id="PTHR30348">
    <property type="entry name" value="UNCHARACTERIZED PROTEIN YECE"/>
    <property type="match status" value="1"/>
</dbReference>
<evidence type="ECO:0000313" key="1">
    <source>
        <dbReference type="EMBL" id="MCD2198128.1"/>
    </source>
</evidence>
<evidence type="ECO:0000313" key="2">
    <source>
        <dbReference type="Proteomes" id="UP001199469"/>
    </source>
</evidence>
<protein>
    <submittedName>
        <fullName evidence="1">DUF72 domain-containing protein</fullName>
    </submittedName>
</protein>
<accession>A0ABS8PIN0</accession>
<dbReference type="SUPFAM" id="SSF117396">
    <property type="entry name" value="TM1631-like"/>
    <property type="match status" value="1"/>
</dbReference>
<dbReference type="PANTHER" id="PTHR30348:SF4">
    <property type="entry name" value="DUF72 DOMAIN-CONTAINING PROTEIN"/>
    <property type="match status" value="1"/>
</dbReference>
<dbReference type="EMBL" id="JAJNDB010000011">
    <property type="protein sequence ID" value="MCD2198128.1"/>
    <property type="molecule type" value="Genomic_DNA"/>
</dbReference>
<name>A0ABS8PIN0_9PSEU</name>
<comment type="caution">
    <text evidence="1">The sequence shown here is derived from an EMBL/GenBank/DDBJ whole genome shotgun (WGS) entry which is preliminary data.</text>
</comment>
<dbReference type="Gene3D" id="3.20.20.410">
    <property type="entry name" value="Protein of unknown function UPF0759"/>
    <property type="match status" value="1"/>
</dbReference>
<gene>
    <name evidence="1" type="ORF">LQ327_32640</name>
</gene>
<organism evidence="1 2">
    <name type="scientific">Actinomycetospora endophytica</name>
    <dbReference type="NCBI Taxonomy" id="2291215"/>
    <lineage>
        <taxon>Bacteria</taxon>
        <taxon>Bacillati</taxon>
        <taxon>Actinomycetota</taxon>
        <taxon>Actinomycetes</taxon>
        <taxon>Pseudonocardiales</taxon>
        <taxon>Pseudonocardiaceae</taxon>
        <taxon>Actinomycetospora</taxon>
    </lineage>
</organism>
<dbReference type="InterPro" id="IPR036520">
    <property type="entry name" value="UPF0759_sf"/>
</dbReference>
<dbReference type="Proteomes" id="UP001199469">
    <property type="component" value="Unassembled WGS sequence"/>
</dbReference>
<dbReference type="InterPro" id="IPR002763">
    <property type="entry name" value="DUF72"/>
</dbReference>
<reference evidence="1 2" key="1">
    <citation type="submission" date="2021-11" db="EMBL/GenBank/DDBJ databases">
        <title>Draft genome sequence of Actinomycetospora sp. SF1 isolated from the rhizosphere soil.</title>
        <authorList>
            <person name="Duangmal K."/>
            <person name="Chantavorakit T."/>
        </authorList>
    </citation>
    <scope>NUCLEOTIDE SEQUENCE [LARGE SCALE GENOMIC DNA]</scope>
    <source>
        <strain evidence="1 2">TBRC 5722</strain>
    </source>
</reference>
<dbReference type="RefSeq" id="WP_230740789.1">
    <property type="nucleotide sequence ID" value="NZ_JAJNDB010000011.1"/>
</dbReference>
<proteinExistence type="predicted"/>
<dbReference type="Pfam" id="PF01904">
    <property type="entry name" value="DUF72"/>
    <property type="match status" value="1"/>
</dbReference>